<evidence type="ECO:0000313" key="1">
    <source>
        <dbReference type="EMBL" id="MBP1468910.1"/>
    </source>
</evidence>
<sequence length="370" mass="41542">MNSEQPIAFALGGLAGNNAFGAGFLDAARVQELTPSMISCTSGQIFWVYTYLQCRDACTSLRELLAEEIAKVATTGNINLDLASVALWGRPGVFRPAYLEYTADLVRNSIQAWQHIIASGGKTFLLQAALQTLPGRVLVPLFPQAFFKQISDAFNASAIGIAFNSYNPLDGCEYVHLNPRARELLTEKSKRKHAYDKGQPSRHRERTTYDDITPETVRDGLWIYQYGFDQKRGCFLDGAYYRQIMLAELVYATDIFVARPISYRWIGPMPTSQIGIEDLKTEVGFNGAYAGERHQIALINTLVERGDLSPEKYHHIKLHEIEITQQRGFMDYLFEKPEVFDEAYAASMKEIEAYLSATSGHVKLDLTPVQ</sequence>
<comment type="caution">
    <text evidence="1">The sequence shown here is derived from an EMBL/GenBank/DDBJ whole genome shotgun (WGS) entry which is preliminary data.</text>
</comment>
<organism evidence="1 2">
    <name type="scientific">Candidatus Chloroploca mongolica</name>
    <dbReference type="NCBI Taxonomy" id="2528176"/>
    <lineage>
        <taxon>Bacteria</taxon>
        <taxon>Bacillati</taxon>
        <taxon>Chloroflexota</taxon>
        <taxon>Chloroflexia</taxon>
        <taxon>Chloroflexales</taxon>
        <taxon>Chloroflexineae</taxon>
        <taxon>Oscillochloridaceae</taxon>
        <taxon>Candidatus Chloroploca</taxon>
    </lineage>
</organism>
<keyword evidence="2" id="KW-1185">Reference proteome</keyword>
<proteinExistence type="predicted"/>
<dbReference type="RefSeq" id="WP_135482138.1">
    <property type="nucleotide sequence ID" value="NZ_SIJK02000112.1"/>
</dbReference>
<evidence type="ECO:0000313" key="2">
    <source>
        <dbReference type="Proteomes" id="UP001193081"/>
    </source>
</evidence>
<gene>
    <name evidence="1" type="ORF">EYB53_024590</name>
</gene>
<dbReference type="EMBL" id="SIJK02000112">
    <property type="protein sequence ID" value="MBP1468910.1"/>
    <property type="molecule type" value="Genomic_DNA"/>
</dbReference>
<name>A0ABS4DHL0_9CHLR</name>
<accession>A0ABS4DHL0</accession>
<reference evidence="1 2" key="1">
    <citation type="submission" date="2021-03" db="EMBL/GenBank/DDBJ databases">
        <authorList>
            <person name="Grouzdev D.S."/>
        </authorList>
    </citation>
    <scope>NUCLEOTIDE SEQUENCE [LARGE SCALE GENOMIC DNA]</scope>
    <source>
        <strain evidence="1 2">M50-1</strain>
    </source>
</reference>
<dbReference type="Proteomes" id="UP001193081">
    <property type="component" value="Unassembled WGS sequence"/>
</dbReference>
<protein>
    <submittedName>
        <fullName evidence="1">Uncharacterized protein</fullName>
    </submittedName>
</protein>